<reference evidence="1 2" key="1">
    <citation type="journal article" date="2021" name="Sci. Rep.">
        <title>Chromosome anchoring in Senegalese sole (Solea senegalensis) reveals sex-associated markers and genome rearrangements in flatfish.</title>
        <authorList>
            <person name="Guerrero-Cozar I."/>
            <person name="Gomez-Garrido J."/>
            <person name="Berbel C."/>
            <person name="Martinez-Blanch J.F."/>
            <person name="Alioto T."/>
            <person name="Claros M.G."/>
            <person name="Gagnaire P.A."/>
            <person name="Manchado M."/>
        </authorList>
    </citation>
    <scope>NUCLEOTIDE SEQUENCE [LARGE SCALE GENOMIC DNA]</scope>
    <source>
        <strain evidence="1">Sse05_10M</strain>
    </source>
</reference>
<accession>A0AAV6TBH4</accession>
<name>A0AAV6TBH4_SOLSE</name>
<gene>
    <name evidence="1" type="ORF">JOB18_045251</name>
</gene>
<dbReference type="Proteomes" id="UP000693946">
    <property type="component" value="Linkage Group LG1"/>
</dbReference>
<protein>
    <submittedName>
        <fullName evidence="1">Uncharacterized protein</fullName>
    </submittedName>
</protein>
<evidence type="ECO:0000313" key="2">
    <source>
        <dbReference type="Proteomes" id="UP000693946"/>
    </source>
</evidence>
<dbReference type="AlphaFoldDB" id="A0AAV6TBH4"/>
<organism evidence="1 2">
    <name type="scientific">Solea senegalensis</name>
    <name type="common">Senegalese sole</name>
    <dbReference type="NCBI Taxonomy" id="28829"/>
    <lineage>
        <taxon>Eukaryota</taxon>
        <taxon>Metazoa</taxon>
        <taxon>Chordata</taxon>
        <taxon>Craniata</taxon>
        <taxon>Vertebrata</taxon>
        <taxon>Euteleostomi</taxon>
        <taxon>Actinopterygii</taxon>
        <taxon>Neopterygii</taxon>
        <taxon>Teleostei</taxon>
        <taxon>Neoteleostei</taxon>
        <taxon>Acanthomorphata</taxon>
        <taxon>Carangaria</taxon>
        <taxon>Pleuronectiformes</taxon>
        <taxon>Pleuronectoidei</taxon>
        <taxon>Soleidae</taxon>
        <taxon>Solea</taxon>
    </lineage>
</organism>
<dbReference type="EMBL" id="JAGKHQ010000001">
    <property type="protein sequence ID" value="KAG7526787.1"/>
    <property type="molecule type" value="Genomic_DNA"/>
</dbReference>
<evidence type="ECO:0000313" key="1">
    <source>
        <dbReference type="EMBL" id="KAG7526787.1"/>
    </source>
</evidence>
<proteinExistence type="predicted"/>
<sequence>MQAVALLRLWRSGRVHGQMDTDCDEEIKRKKKTERNTEEYRADVDSGREMDRFSGRTQSRFILSRQFLRIFWTLNQTSCRSTRDWIHGGQSGRCRVRR</sequence>
<comment type="caution">
    <text evidence="1">The sequence shown here is derived from an EMBL/GenBank/DDBJ whole genome shotgun (WGS) entry which is preliminary data.</text>
</comment>
<keyword evidence="2" id="KW-1185">Reference proteome</keyword>